<dbReference type="Proteomes" id="UP000053586">
    <property type="component" value="Unassembled WGS sequence"/>
</dbReference>
<comment type="caution">
    <text evidence="1">The sequence shown here is derived from an EMBL/GenBank/DDBJ whole genome shotgun (WGS) entry which is preliminary data.</text>
</comment>
<accession>H5T8B2</accession>
<sequence>MVRAPRFVPGASTQLNSRVILVAAISTVCHNPQPAEVK</sequence>
<keyword evidence="2" id="KW-1185">Reference proteome</keyword>
<organism evidence="1 2">
    <name type="scientific">Glaciecola punicea ACAM 611</name>
    <dbReference type="NCBI Taxonomy" id="1121923"/>
    <lineage>
        <taxon>Bacteria</taxon>
        <taxon>Pseudomonadati</taxon>
        <taxon>Pseudomonadota</taxon>
        <taxon>Gammaproteobacteria</taxon>
        <taxon>Alteromonadales</taxon>
        <taxon>Alteromonadaceae</taxon>
        <taxon>Glaciecola</taxon>
    </lineage>
</organism>
<evidence type="ECO:0000313" key="1">
    <source>
        <dbReference type="EMBL" id="GAB54553.1"/>
    </source>
</evidence>
<gene>
    <name evidence="1" type="ORF">GPUN_0406</name>
</gene>
<proteinExistence type="predicted"/>
<reference evidence="1 2" key="2">
    <citation type="journal article" date="2017" name="Antonie Van Leeuwenhoek">
        <title>Rhizobium rhizosphaerae sp. nov., a novel species isolated from rice rhizosphere.</title>
        <authorList>
            <person name="Zhao J.J."/>
            <person name="Zhang J."/>
            <person name="Zhang R.J."/>
            <person name="Zhang C.W."/>
            <person name="Yin H.Q."/>
            <person name="Zhang X.X."/>
        </authorList>
    </citation>
    <scope>NUCLEOTIDE SEQUENCE [LARGE SCALE GENOMIC DNA]</scope>
    <source>
        <strain evidence="1 2">ACAM 611</strain>
    </source>
</reference>
<evidence type="ECO:0000313" key="2">
    <source>
        <dbReference type="Proteomes" id="UP000053586"/>
    </source>
</evidence>
<dbReference type="AlphaFoldDB" id="H5T8B2"/>
<protein>
    <submittedName>
        <fullName evidence="1">Uncharacterized protein</fullName>
    </submittedName>
</protein>
<reference evidence="1 2" key="1">
    <citation type="journal article" date="2012" name="J. Bacteriol.">
        <title>Genome sequence of proteorhodopsin-containing sea ice bacterium Glaciecola punicea ACAM 611T.</title>
        <authorList>
            <person name="Qin Q.-L."/>
            <person name="Xie B.-B."/>
            <person name="Shu Y.-L."/>
            <person name="Rong J.-C."/>
            <person name="Zhao D.-L."/>
            <person name="Zhang X.-Y."/>
            <person name="Chen X.-L."/>
            <person name="Zhou B.-C."/>
            <person name="Zhanga Y.-Z."/>
        </authorList>
    </citation>
    <scope>NUCLEOTIDE SEQUENCE [LARGE SCALE GENOMIC DNA]</scope>
    <source>
        <strain evidence="1 2">ACAM 611</strain>
    </source>
</reference>
<name>H5T8B2_9ALTE</name>
<dbReference type="EMBL" id="BAET01000006">
    <property type="protein sequence ID" value="GAB54553.1"/>
    <property type="molecule type" value="Genomic_DNA"/>
</dbReference>